<feature type="compositionally biased region" description="Low complexity" evidence="2">
    <location>
        <begin position="43"/>
        <end position="56"/>
    </location>
</feature>
<dbReference type="GO" id="GO:0071218">
    <property type="term" value="P:cellular response to misfolded protein"/>
    <property type="evidence" value="ECO:0007669"/>
    <property type="project" value="TreeGrafter"/>
</dbReference>
<feature type="domain" description="J" evidence="3">
    <location>
        <begin position="340"/>
        <end position="402"/>
    </location>
</feature>
<dbReference type="PROSITE" id="PS50076">
    <property type="entry name" value="DNAJ_2"/>
    <property type="match status" value="1"/>
</dbReference>
<evidence type="ECO:0000313" key="5">
    <source>
        <dbReference type="Proteomes" id="UP000660262"/>
    </source>
</evidence>
<dbReference type="SMART" id="SM00271">
    <property type="entry name" value="DnaJ"/>
    <property type="match status" value="1"/>
</dbReference>
<sequence>MDNLPWQVVGIMDEERLRQLYNYQQHQLRLVRDALHAGESQRAALPAGGRAAHAPPSGVPNPPEALLEAEEAKDYNARIDALEADAIRLENEGMRLPGANGEPAMWTAAMRRLQAAETARRAREFTLARKFVEKSRLHFFRFDASFVEEGKLAYDQGDYQAALAAFARVLDINRNFDGLNVWLVRARAAIDRQKRLEEEAERRGASDAVSLVERETAFCIAWRQTGGCMPHGPREPQRDMPCDARIPAGNSGFCECRTHGGLMAPQANPMTCQGMGVRCDEACSAAFQGRMSHLQGTSEADTLVAFAKQMEDSISSARAESLARQNSPSVDLVRKMLKQQYYLILSLPCDFTAKELKVAFRKEGLRMHPDKHGGSNDGFQIVSQAHDLLSDDERRRAFDEGEDLRTDDDDNNEREPYVVRVTKEYYPDRFGFHPFGDPFERKRQIVEQERKRRELDEQRRNAAAAAIAAEEEAQKERERERRLDAMTTEHDATEF</sequence>
<dbReference type="EMBL" id="BNJQ01000041">
    <property type="protein sequence ID" value="GHP12404.1"/>
    <property type="molecule type" value="Genomic_DNA"/>
</dbReference>
<dbReference type="PANTHER" id="PTHR43908:SF3">
    <property type="entry name" value="AT29763P-RELATED"/>
    <property type="match status" value="1"/>
</dbReference>
<dbReference type="SUPFAM" id="SSF46565">
    <property type="entry name" value="Chaperone J-domain"/>
    <property type="match status" value="1"/>
</dbReference>
<reference evidence="4" key="1">
    <citation type="submission" date="2020-10" db="EMBL/GenBank/DDBJ databases">
        <title>Unveiling of a novel bifunctional photoreceptor, Dualchrome1, isolated from a cosmopolitan green alga.</title>
        <authorList>
            <person name="Suzuki S."/>
            <person name="Kawachi M."/>
        </authorList>
    </citation>
    <scope>NUCLEOTIDE SEQUENCE</scope>
    <source>
        <strain evidence="4">NIES 2893</strain>
    </source>
</reference>
<proteinExistence type="predicted"/>
<keyword evidence="1" id="KW-0802">TPR repeat</keyword>
<dbReference type="PROSITE" id="PS00636">
    <property type="entry name" value="DNAJ_1"/>
    <property type="match status" value="1"/>
</dbReference>
<accession>A0A830HZ64</accession>
<feature type="compositionally biased region" description="Basic and acidic residues" evidence="2">
    <location>
        <begin position="450"/>
        <end position="460"/>
    </location>
</feature>
<evidence type="ECO:0000256" key="1">
    <source>
        <dbReference type="PROSITE-ProRule" id="PRU00339"/>
    </source>
</evidence>
<protein>
    <submittedName>
        <fullName evidence="4">Stromal cell-derived factor 2-like protein 1</fullName>
    </submittedName>
</protein>
<evidence type="ECO:0000313" key="4">
    <source>
        <dbReference type="EMBL" id="GHP12404.1"/>
    </source>
</evidence>
<dbReference type="InterPro" id="IPR019734">
    <property type="entry name" value="TPR_rpt"/>
</dbReference>
<dbReference type="Gene3D" id="1.10.287.110">
    <property type="entry name" value="DnaJ domain"/>
    <property type="match status" value="1"/>
</dbReference>
<dbReference type="InterPro" id="IPR018253">
    <property type="entry name" value="DnaJ_domain_CS"/>
</dbReference>
<dbReference type="GO" id="GO:0005789">
    <property type="term" value="C:endoplasmic reticulum membrane"/>
    <property type="evidence" value="ECO:0007669"/>
    <property type="project" value="TreeGrafter"/>
</dbReference>
<evidence type="ECO:0000259" key="3">
    <source>
        <dbReference type="PROSITE" id="PS50076"/>
    </source>
</evidence>
<dbReference type="InterPro" id="IPR001623">
    <property type="entry name" value="DnaJ_domain"/>
</dbReference>
<name>A0A830HZ64_9CHLO</name>
<dbReference type="CDD" id="cd06257">
    <property type="entry name" value="DnaJ"/>
    <property type="match status" value="1"/>
</dbReference>
<dbReference type="OrthoDB" id="430354at2759"/>
<comment type="caution">
    <text evidence="4">The sequence shown here is derived from an EMBL/GenBank/DDBJ whole genome shotgun (WGS) entry which is preliminary data.</text>
</comment>
<dbReference type="Proteomes" id="UP000660262">
    <property type="component" value="Unassembled WGS sequence"/>
</dbReference>
<dbReference type="InterPro" id="IPR036869">
    <property type="entry name" value="J_dom_sf"/>
</dbReference>
<organism evidence="4 5">
    <name type="scientific">Pycnococcus provasolii</name>
    <dbReference type="NCBI Taxonomy" id="41880"/>
    <lineage>
        <taxon>Eukaryota</taxon>
        <taxon>Viridiplantae</taxon>
        <taxon>Chlorophyta</taxon>
        <taxon>Pseudoscourfieldiophyceae</taxon>
        <taxon>Pseudoscourfieldiales</taxon>
        <taxon>Pycnococcaceae</taxon>
        <taxon>Pycnococcus</taxon>
    </lineage>
</organism>
<feature type="compositionally biased region" description="Basic and acidic residues" evidence="2">
    <location>
        <begin position="472"/>
        <end position="495"/>
    </location>
</feature>
<evidence type="ECO:0000256" key="2">
    <source>
        <dbReference type="SAM" id="MobiDB-lite"/>
    </source>
</evidence>
<dbReference type="PANTHER" id="PTHR43908">
    <property type="entry name" value="AT29763P-RELATED"/>
    <property type="match status" value="1"/>
</dbReference>
<dbReference type="GO" id="GO:0030544">
    <property type="term" value="F:Hsp70 protein binding"/>
    <property type="evidence" value="ECO:0007669"/>
    <property type="project" value="TreeGrafter"/>
</dbReference>
<feature type="region of interest" description="Disordered" evidence="2">
    <location>
        <begin position="450"/>
        <end position="495"/>
    </location>
</feature>
<keyword evidence="5" id="KW-1185">Reference proteome</keyword>
<feature type="repeat" description="TPR" evidence="1">
    <location>
        <begin position="143"/>
        <end position="176"/>
    </location>
</feature>
<dbReference type="PROSITE" id="PS50005">
    <property type="entry name" value="TPR"/>
    <property type="match status" value="1"/>
</dbReference>
<dbReference type="AlphaFoldDB" id="A0A830HZ64"/>
<feature type="region of interest" description="Disordered" evidence="2">
    <location>
        <begin position="41"/>
        <end position="61"/>
    </location>
</feature>
<gene>
    <name evidence="4" type="ORF">PPROV_001113100</name>
</gene>
<dbReference type="InterPro" id="IPR051100">
    <property type="entry name" value="DnaJ_subfamily_B/C"/>
</dbReference>
<dbReference type="Pfam" id="PF00226">
    <property type="entry name" value="DnaJ"/>
    <property type="match status" value="1"/>
</dbReference>